<evidence type="ECO:0000313" key="2">
    <source>
        <dbReference type="Proteomes" id="UP000655751"/>
    </source>
</evidence>
<dbReference type="Proteomes" id="UP000655751">
    <property type="component" value="Unassembled WGS sequence"/>
</dbReference>
<keyword evidence="2" id="KW-1185">Reference proteome</keyword>
<protein>
    <recommendedName>
        <fullName evidence="3">DUF385 domain-containing protein</fullName>
    </recommendedName>
</protein>
<dbReference type="AlphaFoldDB" id="A0A931IG24"/>
<proteinExistence type="predicted"/>
<gene>
    <name evidence="1" type="ORF">IT779_26905</name>
</gene>
<name>A0A931IG24_9NOCA</name>
<dbReference type="RefSeq" id="WP_196152207.1">
    <property type="nucleotide sequence ID" value="NZ_JADMLG010000012.1"/>
</dbReference>
<dbReference type="EMBL" id="JADMLG010000012">
    <property type="protein sequence ID" value="MBH0779908.1"/>
    <property type="molecule type" value="Genomic_DNA"/>
</dbReference>
<comment type="caution">
    <text evidence="1">The sequence shown here is derived from an EMBL/GenBank/DDBJ whole genome shotgun (WGS) entry which is preliminary data.</text>
</comment>
<evidence type="ECO:0008006" key="3">
    <source>
        <dbReference type="Google" id="ProtNLM"/>
    </source>
</evidence>
<dbReference type="InterPro" id="IPR012349">
    <property type="entry name" value="Split_barrel_FMN-bd"/>
</dbReference>
<reference evidence="1" key="1">
    <citation type="submission" date="2020-11" db="EMBL/GenBank/DDBJ databases">
        <title>Nocardia NEAU-351.nov., a novel actinomycete isolated from the cow dung.</title>
        <authorList>
            <person name="Zhang X."/>
        </authorList>
    </citation>
    <scope>NUCLEOTIDE SEQUENCE</scope>
    <source>
        <strain evidence="1">NEAU-351</strain>
    </source>
</reference>
<sequence>MPVFGRITRAVNTGVLALLDAPGIGSLLGRGMTEIRYVGRRSGRTIRTPVSYSRSGDEVTIRVALPDRKTWWRNFLGEGGPLTLRLNGMERVGHAVATRDEAGRVAVRVLLTGLEGGAVE</sequence>
<organism evidence="1 2">
    <name type="scientific">Nocardia bovistercoris</name>
    <dbReference type="NCBI Taxonomy" id="2785916"/>
    <lineage>
        <taxon>Bacteria</taxon>
        <taxon>Bacillati</taxon>
        <taxon>Actinomycetota</taxon>
        <taxon>Actinomycetes</taxon>
        <taxon>Mycobacteriales</taxon>
        <taxon>Nocardiaceae</taxon>
        <taxon>Nocardia</taxon>
    </lineage>
</organism>
<accession>A0A931IG24</accession>
<dbReference type="Gene3D" id="2.30.110.10">
    <property type="entry name" value="Electron Transport, Fmn-binding Protein, Chain A"/>
    <property type="match status" value="1"/>
</dbReference>
<evidence type="ECO:0000313" key="1">
    <source>
        <dbReference type="EMBL" id="MBH0779908.1"/>
    </source>
</evidence>